<proteinExistence type="predicted"/>
<protein>
    <submittedName>
        <fullName evidence="2">Uncharacterized protein</fullName>
    </submittedName>
</protein>
<dbReference type="AlphaFoldDB" id="A0AA38G737"/>
<feature type="compositionally biased region" description="Polar residues" evidence="1">
    <location>
        <begin position="1"/>
        <end position="11"/>
    </location>
</feature>
<dbReference type="EMBL" id="JAHRHJ020000004">
    <property type="protein sequence ID" value="KAH9317652.1"/>
    <property type="molecule type" value="Genomic_DNA"/>
</dbReference>
<reference evidence="2 3" key="1">
    <citation type="journal article" date="2021" name="Nat. Plants">
        <title>The Taxus genome provides insights into paclitaxel biosynthesis.</title>
        <authorList>
            <person name="Xiong X."/>
            <person name="Gou J."/>
            <person name="Liao Q."/>
            <person name="Li Y."/>
            <person name="Zhou Q."/>
            <person name="Bi G."/>
            <person name="Li C."/>
            <person name="Du R."/>
            <person name="Wang X."/>
            <person name="Sun T."/>
            <person name="Guo L."/>
            <person name="Liang H."/>
            <person name="Lu P."/>
            <person name="Wu Y."/>
            <person name="Zhang Z."/>
            <person name="Ro D.K."/>
            <person name="Shang Y."/>
            <person name="Huang S."/>
            <person name="Yan J."/>
        </authorList>
    </citation>
    <scope>NUCLEOTIDE SEQUENCE [LARGE SCALE GENOMIC DNA]</scope>
    <source>
        <strain evidence="2">Ta-2019</strain>
    </source>
</reference>
<feature type="region of interest" description="Disordered" evidence="1">
    <location>
        <begin position="1"/>
        <end position="51"/>
    </location>
</feature>
<evidence type="ECO:0000256" key="1">
    <source>
        <dbReference type="SAM" id="MobiDB-lite"/>
    </source>
</evidence>
<keyword evidence="3" id="KW-1185">Reference proteome</keyword>
<organism evidence="2 3">
    <name type="scientific">Taxus chinensis</name>
    <name type="common">Chinese yew</name>
    <name type="synonym">Taxus wallichiana var. chinensis</name>
    <dbReference type="NCBI Taxonomy" id="29808"/>
    <lineage>
        <taxon>Eukaryota</taxon>
        <taxon>Viridiplantae</taxon>
        <taxon>Streptophyta</taxon>
        <taxon>Embryophyta</taxon>
        <taxon>Tracheophyta</taxon>
        <taxon>Spermatophyta</taxon>
        <taxon>Pinopsida</taxon>
        <taxon>Pinidae</taxon>
        <taxon>Conifers II</taxon>
        <taxon>Cupressales</taxon>
        <taxon>Taxaceae</taxon>
        <taxon>Taxus</taxon>
    </lineage>
</organism>
<accession>A0AA38G737</accession>
<comment type="caution">
    <text evidence="2">The sequence shown here is derived from an EMBL/GenBank/DDBJ whole genome shotgun (WGS) entry which is preliminary data.</text>
</comment>
<dbReference type="Proteomes" id="UP000824469">
    <property type="component" value="Unassembled WGS sequence"/>
</dbReference>
<feature type="non-terminal residue" evidence="2">
    <location>
        <position position="68"/>
    </location>
</feature>
<name>A0AA38G737_TAXCH</name>
<evidence type="ECO:0000313" key="3">
    <source>
        <dbReference type="Proteomes" id="UP000824469"/>
    </source>
</evidence>
<sequence length="68" mass="7458">MSQGSPKNSGTVGPRVRKPAGSAEMRTFSQGRAGQKCANRPNRANRENLSQTIRKQMGHLACEYANRL</sequence>
<gene>
    <name evidence="2" type="ORF">KI387_019421</name>
</gene>
<evidence type="ECO:0000313" key="2">
    <source>
        <dbReference type="EMBL" id="KAH9317652.1"/>
    </source>
</evidence>